<accession>A0A4S2BIW3</accession>
<dbReference type="RefSeq" id="WP_004046142.1">
    <property type="nucleotide sequence ID" value="NZ_AQFR02000003.1"/>
</dbReference>
<dbReference type="Proteomes" id="UP000309117">
    <property type="component" value="Unassembled WGS sequence"/>
</dbReference>
<reference evidence="2 3" key="1">
    <citation type="submission" date="2019-04" db="EMBL/GenBank/DDBJ databases">
        <title>Microbes associate with the intestines of laboratory mice.</title>
        <authorList>
            <person name="Navarre W."/>
            <person name="Wong E."/>
            <person name="Huang K."/>
            <person name="Tropini C."/>
            <person name="Ng K."/>
            <person name="Yu B."/>
        </authorList>
    </citation>
    <scope>NUCLEOTIDE SEQUENCE [LARGE SCALE GENOMIC DNA]</scope>
    <source>
        <strain evidence="2 3">NM61_E11</strain>
    </source>
</reference>
<feature type="transmembrane region" description="Helical" evidence="1">
    <location>
        <begin position="131"/>
        <end position="154"/>
    </location>
</feature>
<sequence length="254" mass="28172">MKLIFNYFKTFNKVILSEKIPFIYSVVVPVCIFMFNNFENLVSSTWSVSQLLNQTVNYVGYIIVSVAINGVGMQLISFRESGFLKTYTMISGGNKKYGVIGLVLSEMLFGYLSVFIFGFVIGLFYLKNLLLILTFYTISYLFAGIPVFLLAILLGTLPVKINTISTVANIGLFGMGWLSILRNDTHSILGEIVYGLNPIDYVSQVLLTINQAFRNAASVASYQILAVLILLIIFGGIGIGSISKVRLNSLNMRN</sequence>
<feature type="transmembrane region" description="Helical" evidence="1">
    <location>
        <begin position="99"/>
        <end position="125"/>
    </location>
</feature>
<feature type="transmembrane region" description="Helical" evidence="1">
    <location>
        <begin position="222"/>
        <end position="243"/>
    </location>
</feature>
<dbReference type="GeneID" id="75116350"/>
<gene>
    <name evidence="2" type="ORF">E5351_06365</name>
</gene>
<dbReference type="EMBL" id="SRYV01000010">
    <property type="protein sequence ID" value="TGY14666.1"/>
    <property type="molecule type" value="Genomic_DNA"/>
</dbReference>
<feature type="transmembrane region" description="Helical" evidence="1">
    <location>
        <begin position="21"/>
        <end position="38"/>
    </location>
</feature>
<evidence type="ECO:0000313" key="2">
    <source>
        <dbReference type="EMBL" id="TGY14666.1"/>
    </source>
</evidence>
<feature type="transmembrane region" description="Helical" evidence="1">
    <location>
        <begin position="161"/>
        <end position="180"/>
    </location>
</feature>
<feature type="transmembrane region" description="Helical" evidence="1">
    <location>
        <begin position="58"/>
        <end position="78"/>
    </location>
</feature>
<keyword evidence="1" id="KW-1133">Transmembrane helix</keyword>
<proteinExistence type="predicted"/>
<keyword evidence="1" id="KW-0472">Membrane</keyword>
<keyword evidence="1" id="KW-0812">Transmembrane</keyword>
<protein>
    <submittedName>
        <fullName evidence="2">Uncharacterized protein</fullName>
    </submittedName>
</protein>
<name>A0A4S2BIW3_9LACO</name>
<comment type="caution">
    <text evidence="2">The sequence shown here is derived from an EMBL/GenBank/DDBJ whole genome shotgun (WGS) entry which is preliminary data.</text>
</comment>
<evidence type="ECO:0000313" key="3">
    <source>
        <dbReference type="Proteomes" id="UP000309117"/>
    </source>
</evidence>
<dbReference type="AlphaFoldDB" id="A0A4S2BIW3"/>
<evidence type="ECO:0000256" key="1">
    <source>
        <dbReference type="SAM" id="Phobius"/>
    </source>
</evidence>
<organism evidence="2 3">
    <name type="scientific">Lactobacillus intestinalis</name>
    <dbReference type="NCBI Taxonomy" id="151781"/>
    <lineage>
        <taxon>Bacteria</taxon>
        <taxon>Bacillati</taxon>
        <taxon>Bacillota</taxon>
        <taxon>Bacilli</taxon>
        <taxon>Lactobacillales</taxon>
        <taxon>Lactobacillaceae</taxon>
        <taxon>Lactobacillus</taxon>
    </lineage>
</organism>